<accession>A0AAN6YC58</accession>
<dbReference type="AlphaFoldDB" id="A0AAN6YC58"/>
<evidence type="ECO:0000313" key="2">
    <source>
        <dbReference type="Proteomes" id="UP001301769"/>
    </source>
</evidence>
<evidence type="ECO:0000313" key="1">
    <source>
        <dbReference type="EMBL" id="KAK4215906.1"/>
    </source>
</evidence>
<proteinExistence type="predicted"/>
<keyword evidence="2" id="KW-1185">Reference proteome</keyword>
<dbReference type="EMBL" id="MU858074">
    <property type="protein sequence ID" value="KAK4215906.1"/>
    <property type="molecule type" value="Genomic_DNA"/>
</dbReference>
<gene>
    <name evidence="1" type="ORF">QBC37DRAFT_112637</name>
</gene>
<organism evidence="1 2">
    <name type="scientific">Rhypophila decipiens</name>
    <dbReference type="NCBI Taxonomy" id="261697"/>
    <lineage>
        <taxon>Eukaryota</taxon>
        <taxon>Fungi</taxon>
        <taxon>Dikarya</taxon>
        <taxon>Ascomycota</taxon>
        <taxon>Pezizomycotina</taxon>
        <taxon>Sordariomycetes</taxon>
        <taxon>Sordariomycetidae</taxon>
        <taxon>Sordariales</taxon>
        <taxon>Naviculisporaceae</taxon>
        <taxon>Rhypophila</taxon>
    </lineage>
</organism>
<reference evidence="1" key="1">
    <citation type="journal article" date="2023" name="Mol. Phylogenet. Evol.">
        <title>Genome-scale phylogeny and comparative genomics of the fungal order Sordariales.</title>
        <authorList>
            <person name="Hensen N."/>
            <person name="Bonometti L."/>
            <person name="Westerberg I."/>
            <person name="Brannstrom I.O."/>
            <person name="Guillou S."/>
            <person name="Cros-Aarteil S."/>
            <person name="Calhoun S."/>
            <person name="Haridas S."/>
            <person name="Kuo A."/>
            <person name="Mondo S."/>
            <person name="Pangilinan J."/>
            <person name="Riley R."/>
            <person name="LaButti K."/>
            <person name="Andreopoulos B."/>
            <person name="Lipzen A."/>
            <person name="Chen C."/>
            <person name="Yan M."/>
            <person name="Daum C."/>
            <person name="Ng V."/>
            <person name="Clum A."/>
            <person name="Steindorff A."/>
            <person name="Ohm R.A."/>
            <person name="Martin F."/>
            <person name="Silar P."/>
            <person name="Natvig D.O."/>
            <person name="Lalanne C."/>
            <person name="Gautier V."/>
            <person name="Ament-Velasquez S.L."/>
            <person name="Kruys A."/>
            <person name="Hutchinson M.I."/>
            <person name="Powell A.J."/>
            <person name="Barry K."/>
            <person name="Miller A.N."/>
            <person name="Grigoriev I.V."/>
            <person name="Debuchy R."/>
            <person name="Gladieux P."/>
            <person name="Hiltunen Thoren M."/>
            <person name="Johannesson H."/>
        </authorList>
    </citation>
    <scope>NUCLEOTIDE SEQUENCE</scope>
    <source>
        <strain evidence="1">PSN293</strain>
    </source>
</reference>
<comment type="caution">
    <text evidence="1">The sequence shown here is derived from an EMBL/GenBank/DDBJ whole genome shotgun (WGS) entry which is preliminary data.</text>
</comment>
<name>A0AAN6YC58_9PEZI</name>
<sequence>MPETVPITAANISISQSVLSTEPRPKPRLVVPPSVAGQASLSPSACHLDASITSAPGSKAGLPYCLTLPGTPHVYWSLAHTVGPGQPPGHTQPSQVSHSVPCSLPSRSIIRHSGASSISISTCSVHVSGGCCRSSPPCPWGCSPSPVSRFPLSIICLWRHTSELCLSQDIPNPPKQVRTCMILDRWAETVDGVEYHPISSIALKLINAVLYLICSLHVYRSPCPSVILNLFCLRQPRAPYRHICNASSGPATPPCPSPDLAAVRFNLPVEIRTEPVLYPLTRTRRLSSILISPSTLSHHLAGESSEDVVCISSRRKSSRSLLRK</sequence>
<reference evidence="1" key="2">
    <citation type="submission" date="2023-05" db="EMBL/GenBank/DDBJ databases">
        <authorList>
            <consortium name="Lawrence Berkeley National Laboratory"/>
            <person name="Steindorff A."/>
            <person name="Hensen N."/>
            <person name="Bonometti L."/>
            <person name="Westerberg I."/>
            <person name="Brannstrom I.O."/>
            <person name="Guillou S."/>
            <person name="Cros-Aarteil S."/>
            <person name="Calhoun S."/>
            <person name="Haridas S."/>
            <person name="Kuo A."/>
            <person name="Mondo S."/>
            <person name="Pangilinan J."/>
            <person name="Riley R."/>
            <person name="Labutti K."/>
            <person name="Andreopoulos B."/>
            <person name="Lipzen A."/>
            <person name="Chen C."/>
            <person name="Yanf M."/>
            <person name="Daum C."/>
            <person name="Ng V."/>
            <person name="Clum A."/>
            <person name="Ohm R."/>
            <person name="Martin F."/>
            <person name="Silar P."/>
            <person name="Natvig D."/>
            <person name="Lalanne C."/>
            <person name="Gautier V."/>
            <person name="Ament-Velasquez S.L."/>
            <person name="Kruys A."/>
            <person name="Hutchinson M.I."/>
            <person name="Powell A.J."/>
            <person name="Barry K."/>
            <person name="Miller A.N."/>
            <person name="Grigoriev I.V."/>
            <person name="Debuchy R."/>
            <person name="Gladieux P."/>
            <person name="Thoren M.H."/>
            <person name="Johannesson H."/>
        </authorList>
    </citation>
    <scope>NUCLEOTIDE SEQUENCE</scope>
    <source>
        <strain evidence="1">PSN293</strain>
    </source>
</reference>
<protein>
    <submittedName>
        <fullName evidence="1">Uncharacterized protein</fullName>
    </submittedName>
</protein>
<dbReference type="Proteomes" id="UP001301769">
    <property type="component" value="Unassembled WGS sequence"/>
</dbReference>